<accession>A0ACA9NSS0</accession>
<reference evidence="1" key="1">
    <citation type="submission" date="2021-06" db="EMBL/GenBank/DDBJ databases">
        <authorList>
            <person name="Kallberg Y."/>
            <person name="Tangrot J."/>
            <person name="Rosling A."/>
        </authorList>
    </citation>
    <scope>NUCLEOTIDE SEQUENCE</scope>
    <source>
        <strain evidence="1">CL356</strain>
    </source>
</reference>
<dbReference type="EMBL" id="CAJVPT010023372">
    <property type="protein sequence ID" value="CAG8665050.1"/>
    <property type="molecule type" value="Genomic_DNA"/>
</dbReference>
<dbReference type="Proteomes" id="UP000789525">
    <property type="component" value="Unassembled WGS sequence"/>
</dbReference>
<feature type="non-terminal residue" evidence="1">
    <location>
        <position position="421"/>
    </location>
</feature>
<protein>
    <submittedName>
        <fullName evidence="1">7777_t:CDS:1</fullName>
    </submittedName>
</protein>
<comment type="caution">
    <text evidence="1">The sequence shown here is derived from an EMBL/GenBank/DDBJ whole genome shotgun (WGS) entry which is preliminary data.</text>
</comment>
<name>A0ACA9NSS0_9GLOM</name>
<evidence type="ECO:0000313" key="1">
    <source>
        <dbReference type="EMBL" id="CAG8665050.1"/>
    </source>
</evidence>
<organism evidence="1 2">
    <name type="scientific">Acaulospora colombiana</name>
    <dbReference type="NCBI Taxonomy" id="27376"/>
    <lineage>
        <taxon>Eukaryota</taxon>
        <taxon>Fungi</taxon>
        <taxon>Fungi incertae sedis</taxon>
        <taxon>Mucoromycota</taxon>
        <taxon>Glomeromycotina</taxon>
        <taxon>Glomeromycetes</taxon>
        <taxon>Diversisporales</taxon>
        <taxon>Acaulosporaceae</taxon>
        <taxon>Acaulospora</taxon>
    </lineage>
</organism>
<proteinExistence type="predicted"/>
<sequence>MTSEDEKKSNKKWRRCPICWDAVYAKDLKNVRFWAVRSIKGVGDGGMIGGDEMITMRLIQRSVNSTLALPRSSTWPSRDESSALSSTPWHFSPDVLTFSKLMLASPGYMREEYNKDLKDLQDMLQEAKSFNSIEEIPFIEMAMVNIKEHLDVLQASSKIDVAEAEKRARELIAMSEKNSEEKNLQATQRNSSGDDEDFFKPEDTPPSFLPDEFREQPHIANIYLHSKSEQKSKAKSVQSNVSNDGFYHFYQSEDGQHIYLHPLDIRVLKQEFGSYERFPNEITVKIIGVEETTITEELRKRCKYLGHLPLSCDVTFLEVDLKEIVSDLTLQGFSSTLFFRRNFTSVEIAGKKRLKKKNVCTKLLLKEKDGETEIDKKPPGVIMNGPNEDDLKNNKTSYSGPKTVWGTPVVSIATVTPPSSK</sequence>
<gene>
    <name evidence="1" type="ORF">ACOLOM_LOCUS8729</name>
</gene>
<evidence type="ECO:0000313" key="2">
    <source>
        <dbReference type="Proteomes" id="UP000789525"/>
    </source>
</evidence>
<keyword evidence="2" id="KW-1185">Reference proteome</keyword>